<dbReference type="Proteomes" id="UP001381693">
    <property type="component" value="Unassembled WGS sequence"/>
</dbReference>
<comment type="caution">
    <text evidence="2">The sequence shown here is derived from an EMBL/GenBank/DDBJ whole genome shotgun (WGS) entry which is preliminary data.</text>
</comment>
<dbReference type="EMBL" id="JAXCGZ010000001">
    <property type="protein sequence ID" value="KAK7087104.1"/>
    <property type="molecule type" value="Genomic_DNA"/>
</dbReference>
<reference evidence="2 3" key="1">
    <citation type="submission" date="2023-11" db="EMBL/GenBank/DDBJ databases">
        <title>Halocaridina rubra genome assembly.</title>
        <authorList>
            <person name="Smith C."/>
        </authorList>
    </citation>
    <scope>NUCLEOTIDE SEQUENCE [LARGE SCALE GENOMIC DNA]</scope>
    <source>
        <strain evidence="2">EP-1</strain>
        <tissue evidence="2">Whole</tissue>
    </source>
</reference>
<proteinExistence type="predicted"/>
<organism evidence="2 3">
    <name type="scientific">Halocaridina rubra</name>
    <name type="common">Hawaiian red shrimp</name>
    <dbReference type="NCBI Taxonomy" id="373956"/>
    <lineage>
        <taxon>Eukaryota</taxon>
        <taxon>Metazoa</taxon>
        <taxon>Ecdysozoa</taxon>
        <taxon>Arthropoda</taxon>
        <taxon>Crustacea</taxon>
        <taxon>Multicrustacea</taxon>
        <taxon>Malacostraca</taxon>
        <taxon>Eumalacostraca</taxon>
        <taxon>Eucarida</taxon>
        <taxon>Decapoda</taxon>
        <taxon>Pleocyemata</taxon>
        <taxon>Caridea</taxon>
        <taxon>Atyoidea</taxon>
        <taxon>Atyidae</taxon>
        <taxon>Halocaridina</taxon>
    </lineage>
</organism>
<evidence type="ECO:0000313" key="3">
    <source>
        <dbReference type="Proteomes" id="UP001381693"/>
    </source>
</evidence>
<accession>A0AAN9AHU8</accession>
<feature type="region of interest" description="Disordered" evidence="1">
    <location>
        <begin position="27"/>
        <end position="49"/>
    </location>
</feature>
<keyword evidence="3" id="KW-1185">Reference proteome</keyword>
<evidence type="ECO:0000256" key="1">
    <source>
        <dbReference type="SAM" id="MobiDB-lite"/>
    </source>
</evidence>
<protein>
    <submittedName>
        <fullName evidence="2">Uncharacterized protein</fullName>
    </submittedName>
</protein>
<evidence type="ECO:0000313" key="2">
    <source>
        <dbReference type="EMBL" id="KAK7087104.1"/>
    </source>
</evidence>
<name>A0AAN9AHU8_HALRR</name>
<dbReference type="AlphaFoldDB" id="A0AAN9AHU8"/>
<sequence length="90" mass="9782">MSHSASTVADVMALISCLKNALCPTLVGSSESDSSPLHDLNSDDESEDYQKELVQETIAQLSDENYEIASVAVAEDEKPTKKRKRAQTPL</sequence>
<gene>
    <name evidence="2" type="ORF">SK128_001405</name>
</gene>